<organism evidence="1 2">
    <name type="scientific">Magnetospirillum fulvum</name>
    <name type="common">Rhodospirillum fulvum</name>
    <dbReference type="NCBI Taxonomy" id="1082"/>
    <lineage>
        <taxon>Bacteria</taxon>
        <taxon>Pseudomonadati</taxon>
        <taxon>Pseudomonadota</taxon>
        <taxon>Alphaproteobacteria</taxon>
        <taxon>Rhodospirillales</taxon>
        <taxon>Rhodospirillaceae</taxon>
        <taxon>Magnetospirillum</taxon>
    </lineage>
</organism>
<dbReference type="EMBL" id="FNWO01000004">
    <property type="protein sequence ID" value="SEH32070.1"/>
    <property type="molecule type" value="Genomic_DNA"/>
</dbReference>
<evidence type="ECO:0000313" key="2">
    <source>
        <dbReference type="Proteomes" id="UP000182983"/>
    </source>
</evidence>
<reference evidence="2" key="1">
    <citation type="submission" date="2016-10" db="EMBL/GenBank/DDBJ databases">
        <authorList>
            <person name="Varghese N."/>
            <person name="Submissions S."/>
        </authorList>
    </citation>
    <scope>NUCLEOTIDE SEQUENCE [LARGE SCALE GENOMIC DNA]</scope>
    <source>
        <strain evidence="2">DSM 13234</strain>
    </source>
</reference>
<evidence type="ECO:0000313" key="1">
    <source>
        <dbReference type="EMBL" id="SEH32070.1"/>
    </source>
</evidence>
<dbReference type="InterPro" id="IPR038293">
    <property type="entry name" value="ATPase_inh_sub_z_sf"/>
</dbReference>
<evidence type="ECO:0008006" key="3">
    <source>
        <dbReference type="Google" id="ProtNLM"/>
    </source>
</evidence>
<dbReference type="InterPro" id="IPR009945">
    <property type="entry name" value="ATPase_inh_sub_z"/>
</dbReference>
<dbReference type="RefSeq" id="WP_074766502.1">
    <property type="nucleotide sequence ID" value="NZ_FNWO01000004.1"/>
</dbReference>
<protein>
    <recommendedName>
        <fullName evidence="3">Aldolase</fullName>
    </recommendedName>
</protein>
<gene>
    <name evidence="1" type="ORF">SAMN04244559_01172</name>
</gene>
<dbReference type="AlphaFoldDB" id="A0A1H6HDB8"/>
<dbReference type="Gene3D" id="1.10.790.20">
    <property type="entry name" value="Domain of unknown function DUF1476"/>
    <property type="match status" value="1"/>
</dbReference>
<accession>A0A1H6HDB8</accession>
<sequence length="108" mass="11979">MTTFDDREKAFEAKYRLDQDMDFKTQMRRDKLVGLWAAGLMGLTDDAAKAYALSVIEAAIDTPEQDIADKIANDLAARSVAVSAAEVRTQVALLQDKARAELNEELSR</sequence>
<keyword evidence="2" id="KW-1185">Reference proteome</keyword>
<dbReference type="OrthoDB" id="9810387at2"/>
<dbReference type="Proteomes" id="UP000182983">
    <property type="component" value="Unassembled WGS sequence"/>
</dbReference>
<proteinExistence type="predicted"/>
<name>A0A1H6HDB8_MAGFU</name>
<dbReference type="Pfam" id="PF07345">
    <property type="entry name" value="ATPaseInh_sub_z"/>
    <property type="match status" value="1"/>
</dbReference>
<dbReference type="PIRSF" id="PIRSF031780">
    <property type="entry name" value="UCP031780"/>
    <property type="match status" value="1"/>
</dbReference>